<dbReference type="InterPro" id="IPR021919">
    <property type="entry name" value="CCB1"/>
</dbReference>
<evidence type="ECO:0000313" key="1">
    <source>
        <dbReference type="EMBL" id="MBW97845.1"/>
    </source>
</evidence>
<proteinExistence type="predicted"/>
<organism evidence="1">
    <name type="scientific">Rhizophora mucronata</name>
    <name type="common">Asiatic mangrove</name>
    <dbReference type="NCBI Taxonomy" id="61149"/>
    <lineage>
        <taxon>Eukaryota</taxon>
        <taxon>Viridiplantae</taxon>
        <taxon>Streptophyta</taxon>
        <taxon>Embryophyta</taxon>
        <taxon>Tracheophyta</taxon>
        <taxon>Spermatophyta</taxon>
        <taxon>Magnoliopsida</taxon>
        <taxon>eudicotyledons</taxon>
        <taxon>Gunneridae</taxon>
        <taxon>Pentapetalae</taxon>
        <taxon>rosids</taxon>
        <taxon>fabids</taxon>
        <taxon>Malpighiales</taxon>
        <taxon>Rhizophoraceae</taxon>
        <taxon>Rhizophora</taxon>
    </lineage>
</organism>
<dbReference type="AlphaFoldDB" id="A0A2P2JWJ3"/>
<dbReference type="PANTHER" id="PTHR35302">
    <property type="match status" value="1"/>
</dbReference>
<protein>
    <submittedName>
        <fullName evidence="1">Uncharacterized protein</fullName>
    </submittedName>
</protein>
<accession>A0A2P2JWJ3</accession>
<dbReference type="PANTHER" id="PTHR35302:SF1">
    <property type="entry name" value="PROTEIN COFACTOR ASSEMBLY OF COMPLEX C SUBUNIT B CCB1, CHLOROPLASTIC"/>
    <property type="match status" value="1"/>
</dbReference>
<name>A0A2P2JWJ3_RHIMU</name>
<sequence length="74" mass="8887">MWLLMQIKVQCRGVYYWKRASRKEQIKVKMMIADDGTLSEIIVQGDDQQVEQLRKELQLSEKGMEYVKGIFERY</sequence>
<reference evidence="1" key="1">
    <citation type="submission" date="2018-02" db="EMBL/GenBank/DDBJ databases">
        <title>Rhizophora mucronata_Transcriptome.</title>
        <authorList>
            <person name="Meera S.P."/>
            <person name="Sreeshan A."/>
            <person name="Augustine A."/>
        </authorList>
    </citation>
    <scope>NUCLEOTIDE SEQUENCE</scope>
    <source>
        <tissue evidence="1">Leaf</tissue>
    </source>
</reference>
<dbReference type="EMBL" id="GGEC01017362">
    <property type="protein sequence ID" value="MBW97845.1"/>
    <property type="molecule type" value="Transcribed_RNA"/>
</dbReference>
<dbReference type="Pfam" id="PF12046">
    <property type="entry name" value="CCB1"/>
    <property type="match status" value="1"/>
</dbReference>